<accession>A0A5J4T900</accession>
<gene>
    <name evidence="1" type="ORF">EZS28_049785</name>
</gene>
<dbReference type="AlphaFoldDB" id="A0A5J4T900"/>
<evidence type="ECO:0000313" key="2">
    <source>
        <dbReference type="Proteomes" id="UP000324800"/>
    </source>
</evidence>
<feature type="non-terminal residue" evidence="1">
    <location>
        <position position="1"/>
    </location>
</feature>
<comment type="caution">
    <text evidence="1">The sequence shown here is derived from an EMBL/GenBank/DDBJ whole genome shotgun (WGS) entry which is preliminary data.</text>
</comment>
<dbReference type="Proteomes" id="UP000324800">
    <property type="component" value="Unassembled WGS sequence"/>
</dbReference>
<reference evidence="1 2" key="1">
    <citation type="submission" date="2019-03" db="EMBL/GenBank/DDBJ databases">
        <title>Single cell metagenomics reveals metabolic interactions within the superorganism composed of flagellate Streblomastix strix and complex community of Bacteroidetes bacteria on its surface.</title>
        <authorList>
            <person name="Treitli S.C."/>
            <person name="Kolisko M."/>
            <person name="Husnik F."/>
            <person name="Keeling P."/>
            <person name="Hampl V."/>
        </authorList>
    </citation>
    <scope>NUCLEOTIDE SEQUENCE [LARGE SCALE GENOMIC DNA]</scope>
    <source>
        <strain evidence="1">ST1C</strain>
    </source>
</reference>
<sequence length="22" mass="2586">SLNTANIESECLRYRRTIEVCD</sequence>
<organism evidence="1 2">
    <name type="scientific">Streblomastix strix</name>
    <dbReference type="NCBI Taxonomy" id="222440"/>
    <lineage>
        <taxon>Eukaryota</taxon>
        <taxon>Metamonada</taxon>
        <taxon>Preaxostyla</taxon>
        <taxon>Oxymonadida</taxon>
        <taxon>Streblomastigidae</taxon>
        <taxon>Streblomastix</taxon>
    </lineage>
</organism>
<proteinExistence type="predicted"/>
<evidence type="ECO:0000313" key="1">
    <source>
        <dbReference type="EMBL" id="KAA6354688.1"/>
    </source>
</evidence>
<dbReference type="EMBL" id="SNRW01035874">
    <property type="protein sequence ID" value="KAA6354688.1"/>
    <property type="molecule type" value="Genomic_DNA"/>
</dbReference>
<name>A0A5J4T900_9EUKA</name>
<protein>
    <submittedName>
        <fullName evidence="1">Uncharacterized protein</fullName>
    </submittedName>
</protein>